<dbReference type="Proteomes" id="UP000556026">
    <property type="component" value="Unassembled WGS sequence"/>
</dbReference>
<gene>
    <name evidence="3" type="ORF">GMST_43590</name>
</gene>
<keyword evidence="4" id="KW-1185">Reference proteome</keyword>
<sequence>MFTESKWLWRIILLTVLVSSAPLAAHAADTVFTSSAAFKEELNRLGGEAALMVKAPVDPYLLQTAAVAGMFALSYHYDQDIRSDLQANRSRGLNRATDAGNIMGDPYIHLGVAALVYGAGALSERPKVQELGEKLGEALILSDVSTFVLKQAIGRARPATGAGSGSFRPFQFKNDYDSLPSLHTASSFAVAHVLASESESLPVKILCYTGASFVGFSRIYQGKHWASDVVLAAAIGELAGNSVTRFRELKPGKVTLAPTVMGGTPMLALQGKF</sequence>
<evidence type="ECO:0000256" key="1">
    <source>
        <dbReference type="SAM" id="SignalP"/>
    </source>
</evidence>
<proteinExistence type="predicted"/>
<dbReference type="AlphaFoldDB" id="A0A6V8MQ40"/>
<organism evidence="3 4">
    <name type="scientific">Geomonas silvestris</name>
    <dbReference type="NCBI Taxonomy" id="2740184"/>
    <lineage>
        <taxon>Bacteria</taxon>
        <taxon>Pseudomonadati</taxon>
        <taxon>Thermodesulfobacteriota</taxon>
        <taxon>Desulfuromonadia</taxon>
        <taxon>Geobacterales</taxon>
        <taxon>Geobacteraceae</taxon>
        <taxon>Geomonas</taxon>
    </lineage>
</organism>
<feature type="domain" description="Phosphatidic acid phosphatase type 2/haloperoxidase" evidence="2">
    <location>
        <begin position="131"/>
        <end position="244"/>
    </location>
</feature>
<dbReference type="EMBL" id="BLXX01000025">
    <property type="protein sequence ID" value="GFO62034.1"/>
    <property type="molecule type" value="Genomic_DNA"/>
</dbReference>
<dbReference type="InterPro" id="IPR036938">
    <property type="entry name" value="PAP2/HPO_sf"/>
</dbReference>
<keyword evidence="1" id="KW-0732">Signal</keyword>
<accession>A0A6V8MQ40</accession>
<feature type="chain" id="PRO_5027751379" evidence="1">
    <location>
        <begin position="28"/>
        <end position="273"/>
    </location>
</feature>
<feature type="signal peptide" evidence="1">
    <location>
        <begin position="1"/>
        <end position="27"/>
    </location>
</feature>
<reference evidence="4" key="1">
    <citation type="submission" date="2020-06" db="EMBL/GenBank/DDBJ databases">
        <title>Draft genomic sequence of Geomonas sp. Red330.</title>
        <authorList>
            <person name="Itoh H."/>
            <person name="Zhenxing X."/>
            <person name="Ushijima N."/>
            <person name="Masuda Y."/>
            <person name="Shiratori Y."/>
            <person name="Senoo K."/>
        </authorList>
    </citation>
    <scope>NUCLEOTIDE SEQUENCE [LARGE SCALE GENOMIC DNA]</scope>
    <source>
        <strain evidence="4">Red330</strain>
    </source>
</reference>
<name>A0A6V8MQ40_9BACT</name>
<dbReference type="InterPro" id="IPR000326">
    <property type="entry name" value="PAP2/HPO"/>
</dbReference>
<dbReference type="Pfam" id="PF01569">
    <property type="entry name" value="PAP2"/>
    <property type="match status" value="1"/>
</dbReference>
<evidence type="ECO:0000313" key="4">
    <source>
        <dbReference type="Proteomes" id="UP000556026"/>
    </source>
</evidence>
<evidence type="ECO:0000259" key="2">
    <source>
        <dbReference type="SMART" id="SM00014"/>
    </source>
</evidence>
<comment type="caution">
    <text evidence="3">The sequence shown here is derived from an EMBL/GenBank/DDBJ whole genome shotgun (WGS) entry which is preliminary data.</text>
</comment>
<dbReference type="SMART" id="SM00014">
    <property type="entry name" value="acidPPc"/>
    <property type="match status" value="1"/>
</dbReference>
<evidence type="ECO:0000313" key="3">
    <source>
        <dbReference type="EMBL" id="GFO62034.1"/>
    </source>
</evidence>
<dbReference type="PANTHER" id="PTHR14969">
    <property type="entry name" value="SPHINGOSINE-1-PHOSPHATE PHOSPHOHYDROLASE"/>
    <property type="match status" value="1"/>
</dbReference>
<dbReference type="SUPFAM" id="SSF48317">
    <property type="entry name" value="Acid phosphatase/Vanadium-dependent haloperoxidase"/>
    <property type="match status" value="1"/>
</dbReference>
<dbReference type="PANTHER" id="PTHR14969:SF13">
    <property type="entry name" value="AT30094P"/>
    <property type="match status" value="1"/>
</dbReference>
<protein>
    <submittedName>
        <fullName evidence="3">Phosphatase PAP2 family protein</fullName>
    </submittedName>
</protein>
<dbReference type="Gene3D" id="1.20.144.10">
    <property type="entry name" value="Phosphatidic acid phosphatase type 2/haloperoxidase"/>
    <property type="match status" value="1"/>
</dbReference>